<evidence type="ECO:0000256" key="13">
    <source>
        <dbReference type="ARBA" id="ARBA00070113"/>
    </source>
</evidence>
<dbReference type="GO" id="GO:0005524">
    <property type="term" value="F:ATP binding"/>
    <property type="evidence" value="ECO:0007669"/>
    <property type="project" value="UniProtKB-KW"/>
</dbReference>
<feature type="compositionally biased region" description="Acidic residues" evidence="16">
    <location>
        <begin position="83"/>
        <end position="92"/>
    </location>
</feature>
<evidence type="ECO:0000256" key="10">
    <source>
        <dbReference type="ARBA" id="ARBA00023125"/>
    </source>
</evidence>
<protein>
    <recommendedName>
        <fullName evidence="13">Transcription termination factor 2</fullName>
    </recommendedName>
    <alternativeName>
        <fullName evidence="15">RNA polymerase II termination factor</fullName>
    </alternativeName>
    <alternativeName>
        <fullName evidence="14">Transcription release factor 2</fullName>
    </alternativeName>
</protein>
<keyword evidence="7" id="KW-0347">Helicase</keyword>
<feature type="compositionally biased region" description="Polar residues" evidence="16">
    <location>
        <begin position="39"/>
        <end position="56"/>
    </location>
</feature>
<dbReference type="Gene3D" id="3.40.50.300">
    <property type="entry name" value="P-loop containing nucleotide triphosphate hydrolases"/>
    <property type="match status" value="3"/>
</dbReference>
<feature type="compositionally biased region" description="Polar residues" evidence="16">
    <location>
        <begin position="212"/>
        <end position="221"/>
    </location>
</feature>
<feature type="domain" description="Helicase ATP-binding" evidence="17">
    <location>
        <begin position="515"/>
        <end position="717"/>
    </location>
</feature>
<evidence type="ECO:0000256" key="14">
    <source>
        <dbReference type="ARBA" id="ARBA00079067"/>
    </source>
</evidence>
<sequence>MSARDFFVDDSAEEDSFRENQSLGKFRDAESIVIDETDSSATAESSVGSANYSTAASDEENLVRQMKQRQSKRMSLHPREMENETSDESELVDQDRTNDGSDHDADLSSDEEDEEETERRAFSPTTRMSIHGVAAAGTSDDNDSSEDERTGGETDSGDDILASVRKSRRKMIVSDDESEGETTNRNNSIDTPPYVGRDDLASISQQDDDQEFISTKLSSTLKSEEGSNVHSDERNQTRGELSFNGGRHSISMRTSISEKMSSTHIGEESNVPATTSEPEHQHSGDNDSSVKLIEKTQEILSVSSDDDVTFQGTVQPNAPLSAKPLPQTLVQPTITSFVRGQQGQRVSQGEYDAKVRRMADLKSQLVLIEGAMKNSAKLPDKGARLVRCLAEIKSQIFELSKDIEMTRATPSKGLKKTIQQNSRDASANSSAGGQRGEFISWDTIKKTTDDIQPRHTGKQGIATFENQKLLTMDRLATLHKSIETCPTEDTLADPPKLLKIDLMNHQRHALAWMLWRETQKPRGGILADDMGLGKTLSMISLVLKSAELDPDGELLERESESEHEEDENQNPNGGWKGKGRKDYYAGGTLIVCPASLIRQWEGEITSRVKRNSLSVCVHHGTQRESKPRQLAKYDVVITTYNIVSRESKVSARGGDGVYGVNWERIILDEAHVIRNHKSNMSESCCGLKGRYRWLLTGTPIQNKEMDVYALMKFLRCTPFNDLVHWKRWIDNKTAGGAMRLNTIMKSIMLRRTKKELQERGALTSLPSKTIETIEVELEKDEMNVYQKVLMYSKHLFAQFLHQRAEKEHAINYGYGGHRPTFVQRGGSNYTFDKVHQKLKSMHEDGKEVKQHQILVLLLRLRQICCHPGLIYEMLTDDDQGNLELSDGEEANHDSEIDLLGQLNKLKLNDVIAEQEAKLANGGDDKTEVSLNLSDKFDRPEAMVKAASKVMLKSNPIFRIDRASSKIERTMQLLEEKIFATNDKAIVVSQWTSMLEILGSHLSARNVPHVSLTGKVPVKLRNDIVTAFNNPSGKSKHDRSEIQGQVYELYLRYLVISNRLEEIYDQIVQPQKRILIRKLLDNCLGRMLELKHDLVVIDMTEFSYNDTIVEKLSLTPLSMEVNVPRYFRREREEQLNERKKFMDDILKKIGALDEEVVEEELSELEAIRIIQTHERARQGRLRAQFMKELKILKEKGKPDSSRDKSTTGLNAAMKIQKVWRGYATRRQTRRKKMEEMILIGMVPSPVTSARTAVDELEDLKQFRYKQQKTFQDDYERSLVRVKEEISVKQGAAMTEDIADEIRTWFREYQKRTGRLPDFPSEEAGGSRHLLSRQGTESEMSRSSVLSSRESKLKGSGKEKLAQKKPGEVSLEEGLDKAFKPMQSSFLPEIKSGIEEYTEIWKGKDESQNLRQTYYDDMIYEEKYADVEAELRRIVDEIMRQELELLQIALERDRGGKKLKKSSKKARRSGKKGKKKKDKDLTPDRTTESLFEELVTNGIIKKYPETPIKAYVGDLSYAARSALNPSPGDVRQLIKQYCILPLGSETIRNFGPCIKSLLIAGPKGSGKTSLVHAICTETGSVLFDISPPNIVGKYPGKSGLIMLMHQISKVSRLLQPSVIYFGDAEKPFMKKIPKTDRTDPKRLKKDLPKLVKNIQPEDRIMLIGTSDCPWEADMKLMVQTYQRFIYIPRPDYGALSYAWKELLSHYSGVHRQFDTGAMAKISDGYTIGSVVRCIREVITCKRMLQLRVHPLTHLELINALSALEPVYKEEEEAFLYWWCKTPLGRRRSKQMEKDHEAMMEMENIMLLSLTAGGVGLNLVGANHLFLLDPHWNPQLEAQAQDRIYRVGQTKSVFIWKFMCVETVEQKIHALQQHKLGIADGVLTGTVNKGSKLTMDDLKSLFGL</sequence>
<dbReference type="Pfam" id="PF00271">
    <property type="entry name" value="Helicase_C"/>
    <property type="match status" value="1"/>
</dbReference>
<dbReference type="Gene3D" id="1.20.5.190">
    <property type="match status" value="1"/>
</dbReference>
<feature type="compositionally biased region" description="Basic and acidic residues" evidence="16">
    <location>
        <begin position="222"/>
        <end position="237"/>
    </location>
</feature>
<feature type="compositionally biased region" description="Polar residues" evidence="16">
    <location>
        <begin position="181"/>
        <end position="190"/>
    </location>
</feature>
<feature type="compositionally biased region" description="Basic residues" evidence="16">
    <location>
        <begin position="66"/>
        <end position="76"/>
    </location>
</feature>
<accession>A0A182W2G8</accession>
<evidence type="ECO:0000256" key="16">
    <source>
        <dbReference type="SAM" id="MobiDB-lite"/>
    </source>
</evidence>
<dbReference type="InterPro" id="IPR038718">
    <property type="entry name" value="SNF2-like_sf"/>
</dbReference>
<dbReference type="PANTHER" id="PTHR14690">
    <property type="entry name" value="IQ MOTIF CONTAINING WITH AAA DOMAIN 1"/>
    <property type="match status" value="1"/>
</dbReference>
<dbReference type="CDD" id="cd23767">
    <property type="entry name" value="IQCD"/>
    <property type="match status" value="1"/>
</dbReference>
<dbReference type="Pfam" id="PF00004">
    <property type="entry name" value="AAA"/>
    <property type="match status" value="1"/>
</dbReference>
<keyword evidence="5" id="KW-0547">Nucleotide-binding</keyword>
<evidence type="ECO:0000313" key="19">
    <source>
        <dbReference type="Proteomes" id="UP000075920"/>
    </source>
</evidence>
<feature type="compositionally biased region" description="Acidic residues" evidence="16">
    <location>
        <begin position="107"/>
        <end position="116"/>
    </location>
</feature>
<feature type="compositionally biased region" description="Basic residues" evidence="16">
    <location>
        <begin position="1455"/>
        <end position="1475"/>
    </location>
</feature>
<keyword evidence="3" id="KW-0806">Transcription termination</keyword>
<dbReference type="InterPro" id="IPR014001">
    <property type="entry name" value="Helicase_ATP-bd"/>
</dbReference>
<dbReference type="InterPro" id="IPR049730">
    <property type="entry name" value="SNF2/RAD54-like_C"/>
</dbReference>
<dbReference type="Pfam" id="PF00612">
    <property type="entry name" value="IQ"/>
    <property type="match status" value="1"/>
</dbReference>
<dbReference type="InterPro" id="IPR000330">
    <property type="entry name" value="SNF2_N"/>
</dbReference>
<evidence type="ECO:0000256" key="7">
    <source>
        <dbReference type="ARBA" id="ARBA00022806"/>
    </source>
</evidence>
<feature type="compositionally biased region" description="Polar residues" evidence="16">
    <location>
        <begin position="417"/>
        <end position="432"/>
    </location>
</feature>
<dbReference type="PROSITE" id="PS50096">
    <property type="entry name" value="IQ"/>
    <property type="match status" value="1"/>
</dbReference>
<dbReference type="STRING" id="112268.A0A182W2G8"/>
<dbReference type="GO" id="GO:0005634">
    <property type="term" value="C:nucleus"/>
    <property type="evidence" value="ECO:0007669"/>
    <property type="project" value="UniProtKB-SubCell"/>
</dbReference>
<dbReference type="GO" id="GO:0008094">
    <property type="term" value="F:ATP-dependent activity, acting on DNA"/>
    <property type="evidence" value="ECO:0007669"/>
    <property type="project" value="UniProtKB-ARBA"/>
</dbReference>
<feature type="compositionally biased region" description="Basic and acidic residues" evidence="16">
    <location>
        <begin position="93"/>
        <end position="106"/>
    </location>
</feature>
<evidence type="ECO:0000256" key="5">
    <source>
        <dbReference type="ARBA" id="ARBA00022741"/>
    </source>
</evidence>
<feature type="compositionally biased region" description="Polar residues" evidence="16">
    <location>
        <begin position="251"/>
        <end position="264"/>
    </location>
</feature>
<keyword evidence="19" id="KW-1185">Reference proteome</keyword>
<evidence type="ECO:0000256" key="1">
    <source>
        <dbReference type="ARBA" id="ARBA00004123"/>
    </source>
</evidence>
<evidence type="ECO:0000313" key="18">
    <source>
        <dbReference type="EnsemblMetazoa" id="AMIN004528-PA"/>
    </source>
</evidence>
<dbReference type="Gene3D" id="3.40.50.10810">
    <property type="entry name" value="Tandem AAA-ATPase domain"/>
    <property type="match status" value="1"/>
</dbReference>
<organism evidence="18 19">
    <name type="scientific">Anopheles minimus</name>
    <dbReference type="NCBI Taxonomy" id="112268"/>
    <lineage>
        <taxon>Eukaryota</taxon>
        <taxon>Metazoa</taxon>
        <taxon>Ecdysozoa</taxon>
        <taxon>Arthropoda</taxon>
        <taxon>Hexapoda</taxon>
        <taxon>Insecta</taxon>
        <taxon>Pterygota</taxon>
        <taxon>Neoptera</taxon>
        <taxon>Endopterygota</taxon>
        <taxon>Diptera</taxon>
        <taxon>Nematocera</taxon>
        <taxon>Culicoidea</taxon>
        <taxon>Culicidae</taxon>
        <taxon>Anophelinae</taxon>
        <taxon>Anopheles</taxon>
    </lineage>
</organism>
<dbReference type="SMART" id="SM00487">
    <property type="entry name" value="DEXDc"/>
    <property type="match status" value="1"/>
</dbReference>
<comment type="subcellular location">
    <subcellularLocation>
        <location evidence="1">Nucleus</location>
    </subcellularLocation>
</comment>
<evidence type="ECO:0000256" key="15">
    <source>
        <dbReference type="ARBA" id="ARBA00082628"/>
    </source>
</evidence>
<dbReference type="InterPro" id="IPR001650">
    <property type="entry name" value="Helicase_C-like"/>
</dbReference>
<reference evidence="19" key="1">
    <citation type="submission" date="2013-03" db="EMBL/GenBank/DDBJ databases">
        <title>The Genome Sequence of Anopheles minimus MINIMUS1.</title>
        <authorList>
            <consortium name="The Broad Institute Genomics Platform"/>
            <person name="Neafsey D.E."/>
            <person name="Walton C."/>
            <person name="Walker B."/>
            <person name="Young S.K."/>
            <person name="Zeng Q."/>
            <person name="Gargeya S."/>
            <person name="Fitzgerald M."/>
            <person name="Haas B."/>
            <person name="Abouelleil A."/>
            <person name="Allen A.W."/>
            <person name="Alvarado L."/>
            <person name="Arachchi H.M."/>
            <person name="Berlin A.M."/>
            <person name="Chapman S.B."/>
            <person name="Gainer-Dewar J."/>
            <person name="Goldberg J."/>
            <person name="Griggs A."/>
            <person name="Gujja S."/>
            <person name="Hansen M."/>
            <person name="Howarth C."/>
            <person name="Imamovic A."/>
            <person name="Ireland A."/>
            <person name="Larimer J."/>
            <person name="McCowan C."/>
            <person name="Murphy C."/>
            <person name="Pearson M."/>
            <person name="Poon T.W."/>
            <person name="Priest M."/>
            <person name="Roberts A."/>
            <person name="Saif S."/>
            <person name="Shea T."/>
            <person name="Sisk P."/>
            <person name="Sykes S."/>
            <person name="Wortman J."/>
            <person name="Nusbaum C."/>
            <person name="Birren B."/>
        </authorList>
    </citation>
    <scope>NUCLEOTIDE SEQUENCE [LARGE SCALE GENOMIC DNA]</scope>
    <source>
        <strain evidence="19">MINIMUS1</strain>
    </source>
</reference>
<keyword evidence="12" id="KW-0539">Nucleus</keyword>
<evidence type="ECO:0000256" key="12">
    <source>
        <dbReference type="ARBA" id="ARBA00023242"/>
    </source>
</evidence>
<dbReference type="GO" id="GO:0006353">
    <property type="term" value="P:DNA-templated transcription termination"/>
    <property type="evidence" value="ECO:0007669"/>
    <property type="project" value="UniProtKB-KW"/>
</dbReference>
<dbReference type="InterPro" id="IPR027417">
    <property type="entry name" value="P-loop_NTPase"/>
</dbReference>
<evidence type="ECO:0000256" key="11">
    <source>
        <dbReference type="ARBA" id="ARBA00023163"/>
    </source>
</evidence>
<evidence type="ECO:0000256" key="6">
    <source>
        <dbReference type="ARBA" id="ARBA00022801"/>
    </source>
</evidence>
<dbReference type="InterPro" id="IPR000048">
    <property type="entry name" value="IQ_motif_EF-hand-BS"/>
</dbReference>
<dbReference type="GO" id="GO:0016887">
    <property type="term" value="F:ATP hydrolysis activity"/>
    <property type="evidence" value="ECO:0007669"/>
    <property type="project" value="InterPro"/>
</dbReference>
<dbReference type="SMART" id="SM00490">
    <property type="entry name" value="HELICc"/>
    <property type="match status" value="1"/>
</dbReference>
<keyword evidence="9" id="KW-0805">Transcription regulation</keyword>
<keyword evidence="4" id="KW-0597">Phosphoprotein</keyword>
<dbReference type="FunFam" id="1.10.8.60:FF:000174">
    <property type="entry name" value="Uncharacterized protein, isoform A"/>
    <property type="match status" value="1"/>
</dbReference>
<name>A0A182W2G8_9DIPT</name>
<dbReference type="InterPro" id="IPR003959">
    <property type="entry name" value="ATPase_AAA_core"/>
</dbReference>
<evidence type="ECO:0000256" key="3">
    <source>
        <dbReference type="ARBA" id="ARBA00022472"/>
    </source>
</evidence>
<reference evidence="18" key="2">
    <citation type="submission" date="2020-05" db="UniProtKB">
        <authorList>
            <consortium name="EnsemblMetazoa"/>
        </authorList>
    </citation>
    <scope>IDENTIFICATION</scope>
    <source>
        <strain evidence="18">MINIMUS1</strain>
    </source>
</reference>
<dbReference type="Proteomes" id="UP000075920">
    <property type="component" value="Unassembled WGS sequence"/>
</dbReference>
<evidence type="ECO:0000259" key="17">
    <source>
        <dbReference type="PROSITE" id="PS51192"/>
    </source>
</evidence>
<dbReference type="CDD" id="cd18793">
    <property type="entry name" value="SF2_C_SNF"/>
    <property type="match status" value="2"/>
</dbReference>
<evidence type="ECO:0000256" key="8">
    <source>
        <dbReference type="ARBA" id="ARBA00022840"/>
    </source>
</evidence>
<evidence type="ECO:0000256" key="9">
    <source>
        <dbReference type="ARBA" id="ARBA00023015"/>
    </source>
</evidence>
<dbReference type="PROSITE" id="PS51192">
    <property type="entry name" value="HELICASE_ATP_BIND_1"/>
    <property type="match status" value="1"/>
</dbReference>
<keyword evidence="11" id="KW-0804">Transcription</keyword>
<evidence type="ECO:0000256" key="4">
    <source>
        <dbReference type="ARBA" id="ARBA00022553"/>
    </source>
</evidence>
<dbReference type="GO" id="GO:0004386">
    <property type="term" value="F:helicase activity"/>
    <property type="evidence" value="ECO:0007669"/>
    <property type="project" value="UniProtKB-KW"/>
</dbReference>
<feature type="region of interest" description="Disordered" evidence="16">
    <location>
        <begin position="408"/>
        <end position="435"/>
    </location>
</feature>
<feature type="region of interest" description="Disordered" evidence="16">
    <location>
        <begin position="1"/>
        <end position="290"/>
    </location>
</feature>
<dbReference type="VEuPathDB" id="VectorBase:AMIN004528"/>
<feature type="compositionally biased region" description="Basic and acidic residues" evidence="16">
    <location>
        <begin position="1347"/>
        <end position="1365"/>
    </location>
</feature>
<dbReference type="GO" id="GO:0005737">
    <property type="term" value="C:cytoplasm"/>
    <property type="evidence" value="ECO:0007669"/>
    <property type="project" value="UniProtKB-ARBA"/>
</dbReference>
<dbReference type="PANTHER" id="PTHR14690:SF0">
    <property type="entry name" value="IQ MOTIF CONTAINING WITH AAA DOMAIN 1"/>
    <property type="match status" value="1"/>
</dbReference>
<comment type="similarity">
    <text evidence="2">Belongs to the SNF2/RAD54 helicase family.</text>
</comment>
<dbReference type="Pfam" id="PF00176">
    <property type="entry name" value="SNF2-rel_dom"/>
    <property type="match status" value="1"/>
</dbReference>
<dbReference type="GO" id="GO:0003677">
    <property type="term" value="F:DNA binding"/>
    <property type="evidence" value="ECO:0007669"/>
    <property type="project" value="UniProtKB-KW"/>
</dbReference>
<dbReference type="EnsemblMetazoa" id="AMIN004528-RA">
    <property type="protein sequence ID" value="AMIN004528-PA"/>
    <property type="gene ID" value="AMIN004528"/>
</dbReference>
<feature type="region of interest" description="Disordered" evidence="16">
    <location>
        <begin position="1454"/>
        <end position="1481"/>
    </location>
</feature>
<proteinExistence type="inferred from homology"/>
<keyword evidence="10" id="KW-0238">DNA-binding</keyword>
<keyword evidence="6" id="KW-0378">Hydrolase</keyword>
<feature type="region of interest" description="Disordered" evidence="16">
    <location>
        <begin position="553"/>
        <end position="578"/>
    </location>
</feature>
<feature type="region of interest" description="Disordered" evidence="16">
    <location>
        <begin position="1314"/>
        <end position="1366"/>
    </location>
</feature>
<dbReference type="SUPFAM" id="SSF52540">
    <property type="entry name" value="P-loop containing nucleoside triphosphate hydrolases"/>
    <property type="match status" value="4"/>
</dbReference>
<dbReference type="Gene3D" id="1.10.8.60">
    <property type="match status" value="1"/>
</dbReference>
<dbReference type="InterPro" id="IPR052267">
    <property type="entry name" value="N-DRC_Component"/>
</dbReference>
<dbReference type="FunFam" id="3.40.50.10810:FF:000043">
    <property type="entry name" value="Transcription termination factor 2"/>
    <property type="match status" value="1"/>
</dbReference>
<evidence type="ECO:0000256" key="2">
    <source>
        <dbReference type="ARBA" id="ARBA00007025"/>
    </source>
</evidence>
<keyword evidence="8" id="KW-0067">ATP-binding</keyword>